<dbReference type="AlphaFoldDB" id="A0A2X3C960"/>
<proteinExistence type="predicted"/>
<name>A0A2X3C960_CLOPF</name>
<reference evidence="2 3" key="1">
    <citation type="submission" date="2018-06" db="EMBL/GenBank/DDBJ databases">
        <authorList>
            <consortium name="Pathogen Informatics"/>
            <person name="Doyle S."/>
        </authorList>
    </citation>
    <scope>NUCLEOTIDE SEQUENCE [LARGE SCALE GENOMIC DNA]</scope>
    <source>
        <strain evidence="2 3">NCTC8081</strain>
    </source>
</reference>
<dbReference type="RefSeq" id="WP_111946143.1">
    <property type="nucleotide sequence ID" value="NZ_CABEGM010000003.1"/>
</dbReference>
<evidence type="ECO:0000259" key="1">
    <source>
        <dbReference type="Pfam" id="PF09983"/>
    </source>
</evidence>
<feature type="domain" description="Wadjet protein JetD C-terminal" evidence="1">
    <location>
        <begin position="160"/>
        <end position="329"/>
    </location>
</feature>
<evidence type="ECO:0000313" key="2">
    <source>
        <dbReference type="EMBL" id="SQC08514.1"/>
    </source>
</evidence>
<protein>
    <submittedName>
        <fullName evidence="2">Uncharacterized protein conserved in bacteria C-term(DUF2220)</fullName>
    </submittedName>
</protein>
<dbReference type="EMBL" id="UAWO01000002">
    <property type="protein sequence ID" value="SQC08514.1"/>
    <property type="molecule type" value="Genomic_DNA"/>
</dbReference>
<evidence type="ECO:0000313" key="3">
    <source>
        <dbReference type="Proteomes" id="UP000250234"/>
    </source>
</evidence>
<dbReference type="Proteomes" id="UP000250234">
    <property type="component" value="Unassembled WGS sequence"/>
</dbReference>
<organism evidence="2 3">
    <name type="scientific">Clostridium perfringens</name>
    <dbReference type="NCBI Taxonomy" id="1502"/>
    <lineage>
        <taxon>Bacteria</taxon>
        <taxon>Bacillati</taxon>
        <taxon>Bacillota</taxon>
        <taxon>Clostridia</taxon>
        <taxon>Eubacteriales</taxon>
        <taxon>Clostridiaceae</taxon>
        <taxon>Clostridium</taxon>
    </lineage>
</organism>
<accession>A0A2X3C960</accession>
<gene>
    <name evidence="2" type="ORF">NCTC8081_02444</name>
</gene>
<dbReference type="Pfam" id="PF09983">
    <property type="entry name" value="JetD_C"/>
    <property type="match status" value="1"/>
</dbReference>
<dbReference type="InterPro" id="IPR024534">
    <property type="entry name" value="JetD_C"/>
</dbReference>
<sequence length="333" mass="39795">MSLSSFKRKRIELDELEKLFKIDTYCDLYVKVNELISENKIKPIISSGQNGKSPTLYKRYTIIDIKEDNKELIDEIEYKLISKFNIEYYRNHLEKYIDHRKYILQLNDFFINKSEFLNYPVSMNERAFQIWGREKFLQKEEGKSILKNLGIDLGMLNYYDTSEPLAYYSRSKNTPQNVLIIENKDTYYTLRNYLISNNKILGKEITTIIYGAGKNVWKAFKDFRVSVENHVSNKNNKFFYFGDLDYEGILIYEKFYHMFSEEYNIRPFIKGYEKMVEKSEMMEINLPKTKAGQNRNIENVFLQEFSEKLNGKILKILENNLYIPQEIINLTDL</sequence>